<feature type="compositionally biased region" description="Basic and acidic residues" evidence="1">
    <location>
        <begin position="1"/>
        <end position="10"/>
    </location>
</feature>
<feature type="non-terminal residue" evidence="2">
    <location>
        <position position="60"/>
    </location>
</feature>
<accession>A0A6J4T9I3</accession>
<evidence type="ECO:0000313" key="2">
    <source>
        <dbReference type="EMBL" id="CAA9516805.1"/>
    </source>
</evidence>
<sequence>RTALERRGARPDGGPLLPAERREHRRHGDRAQDQGARRSAHSARRGAAGRAPRARLAGSM</sequence>
<proteinExistence type="predicted"/>
<organism evidence="2">
    <name type="scientific">uncultured Solirubrobacterales bacterium</name>
    <dbReference type="NCBI Taxonomy" id="768556"/>
    <lineage>
        <taxon>Bacteria</taxon>
        <taxon>Bacillati</taxon>
        <taxon>Actinomycetota</taxon>
        <taxon>Thermoleophilia</taxon>
        <taxon>Solirubrobacterales</taxon>
        <taxon>environmental samples</taxon>
    </lineage>
</organism>
<gene>
    <name evidence="2" type="ORF">AVDCRST_MAG45-2252</name>
</gene>
<evidence type="ECO:0000256" key="1">
    <source>
        <dbReference type="SAM" id="MobiDB-lite"/>
    </source>
</evidence>
<name>A0A6J4T9I3_9ACTN</name>
<feature type="non-terminal residue" evidence="2">
    <location>
        <position position="1"/>
    </location>
</feature>
<dbReference type="AlphaFoldDB" id="A0A6J4T9I3"/>
<reference evidence="2" key="1">
    <citation type="submission" date="2020-02" db="EMBL/GenBank/DDBJ databases">
        <authorList>
            <person name="Meier V. D."/>
        </authorList>
    </citation>
    <scope>NUCLEOTIDE SEQUENCE</scope>
    <source>
        <strain evidence="2">AVDCRST_MAG45</strain>
    </source>
</reference>
<dbReference type="EMBL" id="CADCVU010000191">
    <property type="protein sequence ID" value="CAA9516805.1"/>
    <property type="molecule type" value="Genomic_DNA"/>
</dbReference>
<feature type="region of interest" description="Disordered" evidence="1">
    <location>
        <begin position="1"/>
        <end position="60"/>
    </location>
</feature>
<protein>
    <submittedName>
        <fullName evidence="2">Uncharacterized protein</fullName>
    </submittedName>
</protein>
<feature type="compositionally biased region" description="Low complexity" evidence="1">
    <location>
        <begin position="45"/>
        <end position="60"/>
    </location>
</feature>